<dbReference type="AlphaFoldDB" id="A0A4C1WIT9"/>
<evidence type="ECO:0000259" key="10">
    <source>
        <dbReference type="PROSITE" id="PS50157"/>
    </source>
</evidence>
<feature type="domain" description="C2H2-type" evidence="10">
    <location>
        <begin position="333"/>
        <end position="360"/>
    </location>
</feature>
<proteinExistence type="predicted"/>
<comment type="subcellular location">
    <subcellularLocation>
        <location evidence="1">Nucleus</location>
    </subcellularLocation>
</comment>
<evidence type="ECO:0000256" key="5">
    <source>
        <dbReference type="ARBA" id="ARBA00022833"/>
    </source>
</evidence>
<evidence type="ECO:0000256" key="6">
    <source>
        <dbReference type="ARBA" id="ARBA00023015"/>
    </source>
</evidence>
<feature type="domain" description="C2H2-type" evidence="10">
    <location>
        <begin position="228"/>
        <end position="255"/>
    </location>
</feature>
<gene>
    <name evidence="11" type="primary">ZNF852</name>
    <name evidence="11" type="ORF">EVAR_39631_1</name>
</gene>
<name>A0A4C1WIT9_EUMVA</name>
<dbReference type="Gene3D" id="3.30.160.60">
    <property type="entry name" value="Classic Zinc Finger"/>
    <property type="match status" value="2"/>
</dbReference>
<evidence type="ECO:0000256" key="7">
    <source>
        <dbReference type="ARBA" id="ARBA00023163"/>
    </source>
</evidence>
<keyword evidence="6" id="KW-0805">Transcription regulation</keyword>
<evidence type="ECO:0000256" key="3">
    <source>
        <dbReference type="ARBA" id="ARBA00022737"/>
    </source>
</evidence>
<comment type="caution">
    <text evidence="11">The sequence shown here is derived from an EMBL/GenBank/DDBJ whole genome shotgun (WGS) entry which is preliminary data.</text>
</comment>
<evidence type="ECO:0000313" key="12">
    <source>
        <dbReference type="Proteomes" id="UP000299102"/>
    </source>
</evidence>
<sequence>MKTEMGVFGEPHELRPRTPTAIASATVSYGRNEAENDEPSTVVIKIEYDDEVCFSAGDLDIEREQPRQVCLTNTAMASVQKCDIFIKKEDEICKIIKEELCIGPTVLQKRTMPAETHYPDPRLDASCDDDATPRSLHTITLESAPRVKIEEHHYEDNVELNVSKCNFAFNVNTSDNVDENTVRKQNCTSVATRENVLCAFCGSVLTECKCRPGMAIVKLVTLTDEKVYECEHCAYVTDKKTHLRKHVRLHVAKKGQNHKQHEYSESLGNSSKMHIHRHTAEQLYKCEDTASDQGNINRHSSKKRYKYKECGYTSSNQRCLKSYAKVHTDEKPYKCKKCQYRTACSTALKVHMNTHRGKKPYSWFSIQLLAHEGGQHTGVLTAHDLPCGGFLGDPLCTGSHWNANSGWFHSVIQTKSSLERGR</sequence>
<protein>
    <submittedName>
        <fullName evidence="11">Zinc finger protein 852</fullName>
    </submittedName>
</protein>
<keyword evidence="3" id="KW-0677">Repeat</keyword>
<dbReference type="InterPro" id="IPR013087">
    <property type="entry name" value="Znf_C2H2_type"/>
</dbReference>
<keyword evidence="12" id="KW-1185">Reference proteome</keyword>
<keyword evidence="5" id="KW-0862">Zinc</keyword>
<dbReference type="PANTHER" id="PTHR24393:SF157">
    <property type="entry name" value="ZINC FINGER PROTEIN 76"/>
    <property type="match status" value="1"/>
</dbReference>
<dbReference type="EMBL" id="BGZK01000557">
    <property type="protein sequence ID" value="GBP50054.1"/>
    <property type="molecule type" value="Genomic_DNA"/>
</dbReference>
<feature type="domain" description="C2H2-type" evidence="10">
    <location>
        <begin position="305"/>
        <end position="332"/>
    </location>
</feature>
<dbReference type="PROSITE" id="PS50157">
    <property type="entry name" value="ZINC_FINGER_C2H2_2"/>
    <property type="match status" value="3"/>
</dbReference>
<evidence type="ECO:0000256" key="8">
    <source>
        <dbReference type="ARBA" id="ARBA00023242"/>
    </source>
</evidence>
<dbReference type="FunFam" id="3.30.160.60:FF:000099">
    <property type="entry name" value="Zinc finger protein 79"/>
    <property type="match status" value="1"/>
</dbReference>
<accession>A0A4C1WIT9</accession>
<dbReference type="GO" id="GO:0000978">
    <property type="term" value="F:RNA polymerase II cis-regulatory region sequence-specific DNA binding"/>
    <property type="evidence" value="ECO:0007669"/>
    <property type="project" value="TreeGrafter"/>
</dbReference>
<evidence type="ECO:0000256" key="2">
    <source>
        <dbReference type="ARBA" id="ARBA00022723"/>
    </source>
</evidence>
<dbReference type="OrthoDB" id="6077919at2759"/>
<dbReference type="GO" id="GO:0008270">
    <property type="term" value="F:zinc ion binding"/>
    <property type="evidence" value="ECO:0007669"/>
    <property type="project" value="UniProtKB-KW"/>
</dbReference>
<evidence type="ECO:0000256" key="4">
    <source>
        <dbReference type="ARBA" id="ARBA00022771"/>
    </source>
</evidence>
<keyword evidence="7" id="KW-0804">Transcription</keyword>
<dbReference type="PANTHER" id="PTHR24393">
    <property type="entry name" value="ZINC FINGER PROTEIN"/>
    <property type="match status" value="1"/>
</dbReference>
<keyword evidence="8" id="KW-0539">Nucleus</keyword>
<dbReference type="InterPro" id="IPR036236">
    <property type="entry name" value="Znf_C2H2_sf"/>
</dbReference>
<evidence type="ECO:0000313" key="11">
    <source>
        <dbReference type="EMBL" id="GBP50054.1"/>
    </source>
</evidence>
<dbReference type="SUPFAM" id="SSF57667">
    <property type="entry name" value="beta-beta-alpha zinc fingers"/>
    <property type="match status" value="2"/>
</dbReference>
<evidence type="ECO:0000256" key="9">
    <source>
        <dbReference type="PROSITE-ProRule" id="PRU00042"/>
    </source>
</evidence>
<dbReference type="SMART" id="SM00355">
    <property type="entry name" value="ZnF_C2H2"/>
    <property type="match status" value="3"/>
</dbReference>
<organism evidence="11 12">
    <name type="scientific">Eumeta variegata</name>
    <name type="common">Bagworm moth</name>
    <name type="synonym">Eumeta japonica</name>
    <dbReference type="NCBI Taxonomy" id="151549"/>
    <lineage>
        <taxon>Eukaryota</taxon>
        <taxon>Metazoa</taxon>
        <taxon>Ecdysozoa</taxon>
        <taxon>Arthropoda</taxon>
        <taxon>Hexapoda</taxon>
        <taxon>Insecta</taxon>
        <taxon>Pterygota</taxon>
        <taxon>Neoptera</taxon>
        <taxon>Endopterygota</taxon>
        <taxon>Lepidoptera</taxon>
        <taxon>Glossata</taxon>
        <taxon>Ditrysia</taxon>
        <taxon>Tineoidea</taxon>
        <taxon>Psychidae</taxon>
        <taxon>Oiketicinae</taxon>
        <taxon>Eumeta</taxon>
    </lineage>
</organism>
<evidence type="ECO:0000256" key="1">
    <source>
        <dbReference type="ARBA" id="ARBA00004123"/>
    </source>
</evidence>
<reference evidence="11 12" key="1">
    <citation type="journal article" date="2019" name="Commun. Biol.">
        <title>The bagworm genome reveals a unique fibroin gene that provides high tensile strength.</title>
        <authorList>
            <person name="Kono N."/>
            <person name="Nakamura H."/>
            <person name="Ohtoshi R."/>
            <person name="Tomita M."/>
            <person name="Numata K."/>
            <person name="Arakawa K."/>
        </authorList>
    </citation>
    <scope>NUCLEOTIDE SEQUENCE [LARGE SCALE GENOMIC DNA]</scope>
</reference>
<dbReference type="GO" id="GO:0001228">
    <property type="term" value="F:DNA-binding transcription activator activity, RNA polymerase II-specific"/>
    <property type="evidence" value="ECO:0007669"/>
    <property type="project" value="TreeGrafter"/>
</dbReference>
<dbReference type="GO" id="GO:0005634">
    <property type="term" value="C:nucleus"/>
    <property type="evidence" value="ECO:0007669"/>
    <property type="project" value="UniProtKB-SubCell"/>
</dbReference>
<dbReference type="Proteomes" id="UP000299102">
    <property type="component" value="Unassembled WGS sequence"/>
</dbReference>
<keyword evidence="4 9" id="KW-0863">Zinc-finger</keyword>
<keyword evidence="2" id="KW-0479">Metal-binding</keyword>